<keyword evidence="2" id="KW-1185">Reference proteome</keyword>
<evidence type="ECO:0000313" key="1">
    <source>
        <dbReference type="EMBL" id="MFC6661363.1"/>
    </source>
</evidence>
<dbReference type="RefSeq" id="WP_224610467.1">
    <property type="nucleotide sequence ID" value="NZ_JAIQXV010000015.1"/>
</dbReference>
<accession>A0ABW1ZKK1</accession>
<dbReference type="InterPro" id="IPR015315">
    <property type="entry name" value="DUF1963"/>
</dbReference>
<evidence type="ECO:0000313" key="2">
    <source>
        <dbReference type="Proteomes" id="UP001596317"/>
    </source>
</evidence>
<sequence length="278" mass="31248">MTDSPAAASLAEVHAWIRQHLAQMGQPPGTAVEAVLHRAVRPCYHLDFEETPDEELPVASSKFGGQPDVPPDWTWPRSPAGVPLRFLCQFRLDQLPDRAPDDDEPPHGLLSFFWLFHPDEQLVVQYWPQVDELGRRPSLPPDGYAYRSRQVLAHRALSLVELSVPSGLTGEEDDRFCWLRHGLSQSGFFEFSPATLFGHVDRASFLACADLAAARGQRGWTLADPAVNLLRLFNISHLGDDVLEDTGDNHLYTPEFILPCHALRARRFDRAHYELGVD</sequence>
<gene>
    <name evidence="1" type="ORF">ACFP90_14165</name>
</gene>
<comment type="caution">
    <text evidence="1">The sequence shown here is derived from an EMBL/GenBank/DDBJ whole genome shotgun (WGS) entry which is preliminary data.</text>
</comment>
<proteinExistence type="predicted"/>
<dbReference type="PANTHER" id="PTHR36436">
    <property type="entry name" value="SLL5081 PROTEIN"/>
    <property type="match status" value="1"/>
</dbReference>
<organism evidence="1 2">
    <name type="scientific">Deinococcus multiflagellatus</name>
    <dbReference type="NCBI Taxonomy" id="1656887"/>
    <lineage>
        <taxon>Bacteria</taxon>
        <taxon>Thermotogati</taxon>
        <taxon>Deinococcota</taxon>
        <taxon>Deinococci</taxon>
        <taxon>Deinococcales</taxon>
        <taxon>Deinococcaceae</taxon>
        <taxon>Deinococcus</taxon>
    </lineage>
</organism>
<dbReference type="SUPFAM" id="SSF103032">
    <property type="entry name" value="Hypothetical protein YwqG"/>
    <property type="match status" value="1"/>
</dbReference>
<dbReference type="Pfam" id="PF09234">
    <property type="entry name" value="DUF1963"/>
    <property type="match status" value="1"/>
</dbReference>
<dbReference type="Gene3D" id="2.30.320.10">
    <property type="entry name" value="YwqG-like"/>
    <property type="match status" value="1"/>
</dbReference>
<dbReference type="Proteomes" id="UP001596317">
    <property type="component" value="Unassembled WGS sequence"/>
</dbReference>
<protein>
    <submittedName>
        <fullName evidence="1">DUF1963 domain-containing protein</fullName>
    </submittedName>
</protein>
<dbReference type="InterPro" id="IPR035948">
    <property type="entry name" value="YwqG-like_sf"/>
</dbReference>
<dbReference type="EMBL" id="JBHSWB010000001">
    <property type="protein sequence ID" value="MFC6661363.1"/>
    <property type="molecule type" value="Genomic_DNA"/>
</dbReference>
<name>A0ABW1ZKK1_9DEIO</name>
<reference evidence="2" key="1">
    <citation type="journal article" date="2019" name="Int. J. Syst. Evol. Microbiol.">
        <title>The Global Catalogue of Microorganisms (GCM) 10K type strain sequencing project: providing services to taxonomists for standard genome sequencing and annotation.</title>
        <authorList>
            <consortium name="The Broad Institute Genomics Platform"/>
            <consortium name="The Broad Institute Genome Sequencing Center for Infectious Disease"/>
            <person name="Wu L."/>
            <person name="Ma J."/>
        </authorList>
    </citation>
    <scope>NUCLEOTIDE SEQUENCE [LARGE SCALE GENOMIC DNA]</scope>
    <source>
        <strain evidence="2">CCUG 63830</strain>
    </source>
</reference>
<dbReference type="PANTHER" id="PTHR36436:SF6">
    <property type="entry name" value="SLL5081 PROTEIN"/>
    <property type="match status" value="1"/>
</dbReference>